<name>A0A1F5HZK1_9BACT</name>
<dbReference type="EMBL" id="MFBS01000018">
    <property type="protein sequence ID" value="OGE09597.1"/>
    <property type="molecule type" value="Genomic_DNA"/>
</dbReference>
<organism evidence="1 2">
    <name type="scientific">Candidatus Curtissbacteria bacterium RIFCSPLOWO2_01_FULL_42_26</name>
    <dbReference type="NCBI Taxonomy" id="1797729"/>
    <lineage>
        <taxon>Bacteria</taxon>
        <taxon>Candidatus Curtissiibacteriota</taxon>
    </lineage>
</organism>
<evidence type="ECO:0000313" key="2">
    <source>
        <dbReference type="Proteomes" id="UP000179227"/>
    </source>
</evidence>
<proteinExistence type="predicted"/>
<dbReference type="Proteomes" id="UP000179227">
    <property type="component" value="Unassembled WGS sequence"/>
</dbReference>
<gene>
    <name evidence="1" type="ORF">A3A60_01560</name>
</gene>
<evidence type="ECO:0000313" key="1">
    <source>
        <dbReference type="EMBL" id="OGE09597.1"/>
    </source>
</evidence>
<dbReference type="AlphaFoldDB" id="A0A1F5HZK1"/>
<sequence>MSGAEFQPQSRLNIKQLVIESPTTPGTVPFDPEREISSSDWEQLVVRREQLRIGVEHVTDLLQLSLSMAYLFPERQPDPAFELEVYEKIKDGLKEMEKEEDITVTELEKELGKLTLLFPEKRTEIMREFSVSARNQEDQLIDALKHEIAQDAYYYGFARRTFFPDATRLSKELYLLLERERSQVEFGNFADFNDRFYMRIIFPQFFAIITDRDYWDAGRASLDQLRKEGAWVIFAKQAFNMKVLAAEKVEVGENGLEIVMPQVKTQLQSTPDLPEQRRF</sequence>
<comment type="caution">
    <text evidence="1">The sequence shown here is derived from an EMBL/GenBank/DDBJ whole genome shotgun (WGS) entry which is preliminary data.</text>
</comment>
<accession>A0A1F5HZK1</accession>
<reference evidence="1 2" key="1">
    <citation type="journal article" date="2016" name="Nat. Commun.">
        <title>Thousands of microbial genomes shed light on interconnected biogeochemical processes in an aquifer system.</title>
        <authorList>
            <person name="Anantharaman K."/>
            <person name="Brown C.T."/>
            <person name="Hug L.A."/>
            <person name="Sharon I."/>
            <person name="Castelle C.J."/>
            <person name="Probst A.J."/>
            <person name="Thomas B.C."/>
            <person name="Singh A."/>
            <person name="Wilkins M.J."/>
            <person name="Karaoz U."/>
            <person name="Brodie E.L."/>
            <person name="Williams K.H."/>
            <person name="Hubbard S.S."/>
            <person name="Banfield J.F."/>
        </authorList>
    </citation>
    <scope>NUCLEOTIDE SEQUENCE [LARGE SCALE GENOMIC DNA]</scope>
</reference>
<protein>
    <submittedName>
        <fullName evidence="1">Uncharacterized protein</fullName>
    </submittedName>
</protein>
<dbReference type="STRING" id="1797729.A3A60_01560"/>